<dbReference type="CDD" id="cd11845">
    <property type="entry name" value="SH3_Src_like"/>
    <property type="match status" value="1"/>
</dbReference>
<dbReference type="Gene3D" id="2.30.30.40">
    <property type="entry name" value="SH3 Domains"/>
    <property type="match status" value="1"/>
</dbReference>
<dbReference type="Proteomes" id="UP001497623">
    <property type="component" value="Unassembled WGS sequence"/>
</dbReference>
<dbReference type="InterPro" id="IPR000719">
    <property type="entry name" value="Prot_kinase_dom"/>
</dbReference>
<dbReference type="Pfam" id="PF07714">
    <property type="entry name" value="PK_Tyr_Ser-Thr"/>
    <property type="match status" value="1"/>
</dbReference>
<evidence type="ECO:0000313" key="17">
    <source>
        <dbReference type="Proteomes" id="UP001497623"/>
    </source>
</evidence>
<dbReference type="GO" id="GO:0048468">
    <property type="term" value="P:cell development"/>
    <property type="evidence" value="ECO:0007669"/>
    <property type="project" value="UniProtKB-ARBA"/>
</dbReference>
<evidence type="ECO:0000256" key="3">
    <source>
        <dbReference type="ARBA" id="ARBA00022741"/>
    </source>
</evidence>
<keyword evidence="3 11" id="KW-0547">Nucleotide-binding</keyword>
<evidence type="ECO:0000256" key="12">
    <source>
        <dbReference type="RuleBase" id="RU362096"/>
    </source>
</evidence>
<gene>
    <name evidence="16" type="ORF">MNOR_LOCUS29354</name>
</gene>
<dbReference type="InterPro" id="IPR036028">
    <property type="entry name" value="SH3-like_dom_sf"/>
</dbReference>
<dbReference type="PROSITE" id="PS50011">
    <property type="entry name" value="PROTEIN_KINASE_DOM"/>
    <property type="match status" value="1"/>
</dbReference>
<evidence type="ECO:0000256" key="7">
    <source>
        <dbReference type="ARBA" id="ARBA00023137"/>
    </source>
</evidence>
<keyword evidence="4 12" id="KW-0418">Kinase</keyword>
<dbReference type="InterPro" id="IPR020635">
    <property type="entry name" value="Tyr_kinase_cat_dom"/>
</dbReference>
<dbReference type="Gene3D" id="3.30.505.10">
    <property type="entry name" value="SH2 domain"/>
    <property type="match status" value="1"/>
</dbReference>
<keyword evidence="5 11" id="KW-0067">ATP-binding</keyword>
<sequence>MGGVCSTGIISQLNNLKRQVYPSNVESGDDGSVPKGKIFVALYDYEGRSLNELSFSAQETFDILDRSDDNWWKVQSRKTKEEGFIPIEYIADDYSLTSKPWYFGKYKRREAESALVLSQNSKGSFLIRDSESGAGLYSLSVRVEKTVKHFRIKKDEDNKFSVTENKFSSLDALVGYYKKNKISSTVKLYKPCARIEEPCTKDLAYCTIENWEVDRSIIELKKQIGEGNFGEVWDGTWNGRVRVAVKTLKPNSMQPEEFLEEAKIMKNLCHKNLIKLLAVCTQEEPMYIISEFMKKGSLDVYLKKRKGTPNQVKFHVQINIAAQVASGMAHIEMNKYIHRDLAARNVLVGENNIVKVADFGLSRLVDEDIYMSTGSMFPVKWTAPEGLTHREFSIKSDVWAYGILLYEILTHGGIPYPELFNEQVLSKLQTGYRLPIPPGCKDKRLYDIMLDTWKVNPMERPTFEILQEKLDLYFKIEGSEYLDPKKCN</sequence>
<reference evidence="16 17" key="1">
    <citation type="submission" date="2024-05" db="EMBL/GenBank/DDBJ databases">
        <authorList>
            <person name="Wallberg A."/>
        </authorList>
    </citation>
    <scope>NUCLEOTIDE SEQUENCE [LARGE SCALE GENOMIC DNA]</scope>
</reference>
<evidence type="ECO:0000256" key="5">
    <source>
        <dbReference type="ARBA" id="ARBA00022840"/>
    </source>
</evidence>
<keyword evidence="7 12" id="KW-0829">Tyrosine-protein kinase</keyword>
<evidence type="ECO:0000313" key="16">
    <source>
        <dbReference type="EMBL" id="CAL4143947.1"/>
    </source>
</evidence>
<dbReference type="PRINTS" id="PR00401">
    <property type="entry name" value="SH2DOMAIN"/>
</dbReference>
<keyword evidence="1 10" id="KW-0728">SH3 domain</keyword>
<comment type="catalytic activity">
    <reaction evidence="8 12">
        <text>L-tyrosyl-[protein] + ATP = O-phospho-L-tyrosyl-[protein] + ADP + H(+)</text>
        <dbReference type="Rhea" id="RHEA:10596"/>
        <dbReference type="Rhea" id="RHEA-COMP:10136"/>
        <dbReference type="Rhea" id="RHEA-COMP:20101"/>
        <dbReference type="ChEBI" id="CHEBI:15378"/>
        <dbReference type="ChEBI" id="CHEBI:30616"/>
        <dbReference type="ChEBI" id="CHEBI:46858"/>
        <dbReference type="ChEBI" id="CHEBI:61978"/>
        <dbReference type="ChEBI" id="CHEBI:456216"/>
        <dbReference type="EC" id="2.7.10.2"/>
    </reaction>
</comment>
<dbReference type="PRINTS" id="PR00452">
    <property type="entry name" value="SH3DOMAIN"/>
</dbReference>
<dbReference type="FunFam" id="3.30.200.20:FF:000053">
    <property type="entry name" value="Tyrosine-protein kinase"/>
    <property type="match status" value="1"/>
</dbReference>
<evidence type="ECO:0000256" key="4">
    <source>
        <dbReference type="ARBA" id="ARBA00022777"/>
    </source>
</evidence>
<comment type="similarity">
    <text evidence="12">Belongs to the protein kinase superfamily. Tyr protein kinase family.</text>
</comment>
<dbReference type="EC" id="2.7.10.2" evidence="12"/>
<evidence type="ECO:0000256" key="10">
    <source>
        <dbReference type="PROSITE-ProRule" id="PRU00192"/>
    </source>
</evidence>
<dbReference type="EMBL" id="CAXKWB010033882">
    <property type="protein sequence ID" value="CAL4143947.1"/>
    <property type="molecule type" value="Genomic_DNA"/>
</dbReference>
<dbReference type="FunFam" id="1.10.510.10:FF:000554">
    <property type="entry name" value="Predicted protein"/>
    <property type="match status" value="1"/>
</dbReference>
<dbReference type="Gene3D" id="3.30.200.20">
    <property type="entry name" value="Phosphorylase Kinase, domain 1"/>
    <property type="match status" value="1"/>
</dbReference>
<keyword evidence="2 12" id="KW-0808">Transferase</keyword>
<dbReference type="SUPFAM" id="SSF55550">
    <property type="entry name" value="SH2 domain"/>
    <property type="match status" value="1"/>
</dbReference>
<dbReference type="GO" id="GO:0007435">
    <property type="term" value="P:salivary gland morphogenesis"/>
    <property type="evidence" value="ECO:0007669"/>
    <property type="project" value="UniProtKB-ARBA"/>
</dbReference>
<evidence type="ECO:0000256" key="8">
    <source>
        <dbReference type="ARBA" id="ARBA00051245"/>
    </source>
</evidence>
<dbReference type="GO" id="GO:0005524">
    <property type="term" value="F:ATP binding"/>
    <property type="evidence" value="ECO:0007669"/>
    <property type="project" value="UniProtKB-UniRule"/>
</dbReference>
<dbReference type="PROSITE" id="PS50002">
    <property type="entry name" value="SH3"/>
    <property type="match status" value="1"/>
</dbReference>
<dbReference type="SMART" id="SM00326">
    <property type="entry name" value="SH3"/>
    <property type="match status" value="1"/>
</dbReference>
<name>A0AAV2RXU6_MEGNR</name>
<dbReference type="InterPro" id="IPR036860">
    <property type="entry name" value="SH2_dom_sf"/>
</dbReference>
<evidence type="ECO:0000256" key="2">
    <source>
        <dbReference type="ARBA" id="ARBA00022679"/>
    </source>
</evidence>
<dbReference type="InterPro" id="IPR011009">
    <property type="entry name" value="Kinase-like_dom_sf"/>
</dbReference>
<protein>
    <recommendedName>
        <fullName evidence="12">Tyrosine-protein kinase</fullName>
        <ecNumber evidence="12">2.7.10.2</ecNumber>
    </recommendedName>
</protein>
<dbReference type="PROSITE" id="PS50001">
    <property type="entry name" value="SH2"/>
    <property type="match status" value="1"/>
</dbReference>
<proteinExistence type="inferred from homology"/>
<evidence type="ECO:0000256" key="9">
    <source>
        <dbReference type="PROSITE-ProRule" id="PRU00191"/>
    </source>
</evidence>
<dbReference type="Pfam" id="PF00017">
    <property type="entry name" value="SH2"/>
    <property type="match status" value="1"/>
</dbReference>
<dbReference type="Pfam" id="PF00018">
    <property type="entry name" value="SH3_1"/>
    <property type="match status" value="1"/>
</dbReference>
<dbReference type="GO" id="GO:0002009">
    <property type="term" value="P:morphogenesis of an epithelium"/>
    <property type="evidence" value="ECO:0007669"/>
    <property type="project" value="UniProtKB-ARBA"/>
</dbReference>
<keyword evidence="6 9" id="KW-0727">SH2 domain</keyword>
<feature type="domain" description="Protein kinase" evidence="15">
    <location>
        <begin position="218"/>
        <end position="474"/>
    </location>
</feature>
<dbReference type="GO" id="GO:0004715">
    <property type="term" value="F:non-membrane spanning protein tyrosine kinase activity"/>
    <property type="evidence" value="ECO:0007669"/>
    <property type="project" value="UniProtKB-EC"/>
</dbReference>
<dbReference type="Gene3D" id="1.10.510.10">
    <property type="entry name" value="Transferase(Phosphotransferase) domain 1"/>
    <property type="match status" value="1"/>
</dbReference>
<dbReference type="SUPFAM" id="SSF56112">
    <property type="entry name" value="Protein kinase-like (PK-like)"/>
    <property type="match status" value="1"/>
</dbReference>
<keyword evidence="17" id="KW-1185">Reference proteome</keyword>
<dbReference type="PRINTS" id="PR00109">
    <property type="entry name" value="TYRKINASE"/>
</dbReference>
<dbReference type="InterPro" id="IPR050198">
    <property type="entry name" value="Non-receptor_tyrosine_kinases"/>
</dbReference>
<evidence type="ECO:0000259" key="14">
    <source>
        <dbReference type="PROSITE" id="PS50002"/>
    </source>
</evidence>
<evidence type="ECO:0000256" key="11">
    <source>
        <dbReference type="PROSITE-ProRule" id="PRU10141"/>
    </source>
</evidence>
<evidence type="ECO:0000259" key="13">
    <source>
        <dbReference type="PROSITE" id="PS50001"/>
    </source>
</evidence>
<dbReference type="SMART" id="SM00219">
    <property type="entry name" value="TyrKc"/>
    <property type="match status" value="1"/>
</dbReference>
<dbReference type="PANTHER" id="PTHR24418">
    <property type="entry name" value="TYROSINE-PROTEIN KINASE"/>
    <property type="match status" value="1"/>
</dbReference>
<evidence type="ECO:0000259" key="15">
    <source>
        <dbReference type="PROSITE" id="PS50011"/>
    </source>
</evidence>
<dbReference type="AlphaFoldDB" id="A0AAV2RXU6"/>
<dbReference type="InterPro" id="IPR008266">
    <property type="entry name" value="Tyr_kinase_AS"/>
</dbReference>
<dbReference type="InterPro" id="IPR001452">
    <property type="entry name" value="SH3_domain"/>
</dbReference>
<feature type="domain" description="SH2" evidence="13">
    <location>
        <begin position="101"/>
        <end position="192"/>
    </location>
</feature>
<dbReference type="GO" id="GO:0030036">
    <property type="term" value="P:actin cytoskeleton organization"/>
    <property type="evidence" value="ECO:0007669"/>
    <property type="project" value="UniProtKB-ARBA"/>
</dbReference>
<feature type="domain" description="SH3" evidence="14">
    <location>
        <begin position="34"/>
        <end position="95"/>
    </location>
</feature>
<evidence type="ECO:0000256" key="6">
    <source>
        <dbReference type="ARBA" id="ARBA00022999"/>
    </source>
</evidence>
<dbReference type="InterPro" id="IPR000980">
    <property type="entry name" value="SH2"/>
</dbReference>
<dbReference type="InterPro" id="IPR001245">
    <property type="entry name" value="Ser-Thr/Tyr_kinase_cat_dom"/>
</dbReference>
<feature type="binding site" evidence="11">
    <location>
        <position position="246"/>
    </location>
    <ligand>
        <name>ATP</name>
        <dbReference type="ChEBI" id="CHEBI:30616"/>
    </ligand>
</feature>
<accession>A0AAV2RXU6</accession>
<dbReference type="PROSITE" id="PS00109">
    <property type="entry name" value="PROTEIN_KINASE_TYR"/>
    <property type="match status" value="1"/>
</dbReference>
<comment type="caution">
    <text evidence="16">The sequence shown here is derived from an EMBL/GenBank/DDBJ whole genome shotgun (WGS) entry which is preliminary data.</text>
</comment>
<organism evidence="16 17">
    <name type="scientific">Meganyctiphanes norvegica</name>
    <name type="common">Northern krill</name>
    <name type="synonym">Thysanopoda norvegica</name>
    <dbReference type="NCBI Taxonomy" id="48144"/>
    <lineage>
        <taxon>Eukaryota</taxon>
        <taxon>Metazoa</taxon>
        <taxon>Ecdysozoa</taxon>
        <taxon>Arthropoda</taxon>
        <taxon>Crustacea</taxon>
        <taxon>Multicrustacea</taxon>
        <taxon>Malacostraca</taxon>
        <taxon>Eumalacostraca</taxon>
        <taxon>Eucarida</taxon>
        <taxon>Euphausiacea</taxon>
        <taxon>Euphausiidae</taxon>
        <taxon>Meganyctiphanes</taxon>
    </lineage>
</organism>
<dbReference type="SMART" id="SM00252">
    <property type="entry name" value="SH2"/>
    <property type="match status" value="1"/>
</dbReference>
<dbReference type="InterPro" id="IPR017441">
    <property type="entry name" value="Protein_kinase_ATP_BS"/>
</dbReference>
<evidence type="ECO:0000256" key="1">
    <source>
        <dbReference type="ARBA" id="ARBA00022443"/>
    </source>
</evidence>
<dbReference type="PROSITE" id="PS00107">
    <property type="entry name" value="PROTEIN_KINASE_ATP"/>
    <property type="match status" value="1"/>
</dbReference>
<dbReference type="SUPFAM" id="SSF50044">
    <property type="entry name" value="SH3-domain"/>
    <property type="match status" value="1"/>
</dbReference>